<dbReference type="AlphaFoldDB" id="C5DM06"/>
<accession>C5DM06</accession>
<dbReference type="GO" id="GO:0006612">
    <property type="term" value="P:protein targeting to membrane"/>
    <property type="evidence" value="ECO:0007669"/>
    <property type="project" value="TreeGrafter"/>
</dbReference>
<dbReference type="HOGENOM" id="CLU_064801_0_0_1"/>
<feature type="domain" description="Palmitoyltransferase DHHC" evidence="13">
    <location>
        <begin position="131"/>
        <end position="249"/>
    </location>
</feature>
<evidence type="ECO:0000256" key="2">
    <source>
        <dbReference type="ARBA" id="ARBA00022679"/>
    </source>
</evidence>
<proteinExistence type="inferred from homology"/>
<keyword evidence="3 11" id="KW-0812">Transmembrane</keyword>
<feature type="region of interest" description="Disordered" evidence="12">
    <location>
        <begin position="96"/>
        <end position="117"/>
    </location>
</feature>
<comment type="catalytic activity">
    <reaction evidence="10 11">
        <text>L-cysteinyl-[protein] + hexadecanoyl-CoA = S-hexadecanoyl-L-cysteinyl-[protein] + CoA</text>
        <dbReference type="Rhea" id="RHEA:36683"/>
        <dbReference type="Rhea" id="RHEA-COMP:10131"/>
        <dbReference type="Rhea" id="RHEA-COMP:11032"/>
        <dbReference type="ChEBI" id="CHEBI:29950"/>
        <dbReference type="ChEBI" id="CHEBI:57287"/>
        <dbReference type="ChEBI" id="CHEBI:57379"/>
        <dbReference type="ChEBI" id="CHEBI:74151"/>
        <dbReference type="EC" id="2.3.1.225"/>
    </reaction>
</comment>
<dbReference type="Proteomes" id="UP000002036">
    <property type="component" value="Chromosome G"/>
</dbReference>
<evidence type="ECO:0000256" key="5">
    <source>
        <dbReference type="ARBA" id="ARBA00023136"/>
    </source>
</evidence>
<dbReference type="EC" id="2.3.1.225" evidence="11"/>
<dbReference type="KEGG" id="lth:KLTH0G04972g"/>
<sequence length="367" mass="42165">MGFLSTGSVRLEEHLWFRCITPVVVLGLLTNATWSFCHQLCYNAIYRKFGQRSVAIGLMVGEVVLVLILIGIWFQMVLIGPGKQPKLLPFKIMPEDESDTDSEAKESSQGTQMSTNPPRIYQCDPQGYPIWCTACQSIKANRTHHSSTLGYCIPRFDHYCVWIGTVVGRKNYRLFVQFAFYFWAFAIFVIVSTASFLPKIIRSQPHVPRVNPNILIMMGLCGMATLMVGPLFLAHTYYMMVNRTSLEIIATKRRSRATNTWLCYYNAVDGIRYVFEFKALEAQDFWNKRNIWTNLKEFLGDNYLMWFIPFGTNIKYSHPHSSDVAEVLGPYQEKCGERLRDELQHRIEAGNYVAAFKAFGDRSMGEN</sequence>
<keyword evidence="8 11" id="KW-0012">Acyltransferase</keyword>
<evidence type="ECO:0000256" key="11">
    <source>
        <dbReference type="RuleBase" id="RU079119"/>
    </source>
</evidence>
<dbReference type="FunCoup" id="C5DM06">
    <property type="interactions" value="947"/>
</dbReference>
<comment type="subcellular location">
    <subcellularLocation>
        <location evidence="1">Membrane</location>
        <topology evidence="1">Multi-pass membrane protein</topology>
    </subcellularLocation>
</comment>
<evidence type="ECO:0000313" key="15">
    <source>
        <dbReference type="Proteomes" id="UP000002036"/>
    </source>
</evidence>
<evidence type="ECO:0000259" key="13">
    <source>
        <dbReference type="Pfam" id="PF01529"/>
    </source>
</evidence>
<feature type="transmembrane region" description="Helical" evidence="11">
    <location>
        <begin position="15"/>
        <end position="34"/>
    </location>
</feature>
<evidence type="ECO:0000256" key="4">
    <source>
        <dbReference type="ARBA" id="ARBA00022989"/>
    </source>
</evidence>
<evidence type="ECO:0000256" key="1">
    <source>
        <dbReference type="ARBA" id="ARBA00004141"/>
    </source>
</evidence>
<keyword evidence="15" id="KW-1185">Reference proteome</keyword>
<dbReference type="PANTHER" id="PTHR22883">
    <property type="entry name" value="ZINC FINGER DHHC DOMAIN CONTAINING PROTEIN"/>
    <property type="match status" value="1"/>
</dbReference>
<keyword evidence="5 11" id="KW-0472">Membrane</keyword>
<dbReference type="OrthoDB" id="331948at2759"/>
<comment type="similarity">
    <text evidence="9">Belongs to the DHHC palmitoyltransferase family. PFA5 subfamily.</text>
</comment>
<organism evidence="14 15">
    <name type="scientific">Lachancea thermotolerans (strain ATCC 56472 / CBS 6340 / NRRL Y-8284)</name>
    <name type="common">Yeast</name>
    <name type="synonym">Kluyveromyces thermotolerans</name>
    <dbReference type="NCBI Taxonomy" id="559295"/>
    <lineage>
        <taxon>Eukaryota</taxon>
        <taxon>Fungi</taxon>
        <taxon>Dikarya</taxon>
        <taxon>Ascomycota</taxon>
        <taxon>Saccharomycotina</taxon>
        <taxon>Saccharomycetes</taxon>
        <taxon>Saccharomycetales</taxon>
        <taxon>Saccharomycetaceae</taxon>
        <taxon>Lachancea</taxon>
    </lineage>
</organism>
<dbReference type="EMBL" id="CU928171">
    <property type="protein sequence ID" value="CAR24817.1"/>
    <property type="molecule type" value="Genomic_DNA"/>
</dbReference>
<reference evidence="14 15" key="1">
    <citation type="journal article" date="2009" name="Genome Res.">
        <title>Comparative genomics of protoploid Saccharomycetaceae.</title>
        <authorList>
            <consortium name="The Genolevures Consortium"/>
            <person name="Souciet J.-L."/>
            <person name="Dujon B."/>
            <person name="Gaillardin C."/>
            <person name="Johnston M."/>
            <person name="Baret P.V."/>
            <person name="Cliften P."/>
            <person name="Sherman D.J."/>
            <person name="Weissenbach J."/>
            <person name="Westhof E."/>
            <person name="Wincker P."/>
            <person name="Jubin C."/>
            <person name="Poulain J."/>
            <person name="Barbe V."/>
            <person name="Segurens B."/>
            <person name="Artiguenave F."/>
            <person name="Anthouard V."/>
            <person name="Vacherie B."/>
            <person name="Val M.-E."/>
            <person name="Fulton R.S."/>
            <person name="Minx P."/>
            <person name="Wilson R."/>
            <person name="Durrens P."/>
            <person name="Jean G."/>
            <person name="Marck C."/>
            <person name="Martin T."/>
            <person name="Nikolski M."/>
            <person name="Rolland T."/>
            <person name="Seret M.-L."/>
            <person name="Casaregola S."/>
            <person name="Despons L."/>
            <person name="Fairhead C."/>
            <person name="Fischer G."/>
            <person name="Lafontaine I."/>
            <person name="Leh V."/>
            <person name="Lemaire M."/>
            <person name="de Montigny J."/>
            <person name="Neuveglise C."/>
            <person name="Thierry A."/>
            <person name="Blanc-Lenfle I."/>
            <person name="Bleykasten C."/>
            <person name="Diffels J."/>
            <person name="Fritsch E."/>
            <person name="Frangeul L."/>
            <person name="Goeffon A."/>
            <person name="Jauniaux N."/>
            <person name="Kachouri-Lafond R."/>
            <person name="Payen C."/>
            <person name="Potier S."/>
            <person name="Pribylova L."/>
            <person name="Ozanne C."/>
            <person name="Richard G.-F."/>
            <person name="Sacerdot C."/>
            <person name="Straub M.-L."/>
            <person name="Talla E."/>
        </authorList>
    </citation>
    <scope>NUCLEOTIDE SEQUENCE [LARGE SCALE GENOMIC DNA]</scope>
    <source>
        <strain evidence="15">ATCC 56472 / CBS 6340 / NRRL Y-8284</strain>
    </source>
</reference>
<feature type="transmembrane region" description="Helical" evidence="11">
    <location>
        <begin position="54"/>
        <end position="79"/>
    </location>
</feature>
<evidence type="ECO:0000256" key="10">
    <source>
        <dbReference type="ARBA" id="ARBA00048048"/>
    </source>
</evidence>
<dbReference type="GO" id="GO:0005783">
    <property type="term" value="C:endoplasmic reticulum"/>
    <property type="evidence" value="ECO:0007669"/>
    <property type="project" value="TreeGrafter"/>
</dbReference>
<protein>
    <recommendedName>
        <fullName evidence="11">Palmitoyltransferase</fullName>
        <ecNumber evidence="11">2.3.1.225</ecNumber>
    </recommendedName>
</protein>
<dbReference type="PANTHER" id="PTHR22883:SF23">
    <property type="entry name" value="PALMITOYLTRANSFERASE ZDHHC6"/>
    <property type="match status" value="1"/>
</dbReference>
<gene>
    <name evidence="14" type="ordered locus">KLTH0G04972g</name>
</gene>
<dbReference type="OMA" id="YCVWIGT"/>
<feature type="transmembrane region" description="Helical" evidence="11">
    <location>
        <begin position="178"/>
        <end position="201"/>
    </location>
</feature>
<evidence type="ECO:0000256" key="6">
    <source>
        <dbReference type="ARBA" id="ARBA00023139"/>
    </source>
</evidence>
<feature type="compositionally biased region" description="Polar residues" evidence="12">
    <location>
        <begin position="107"/>
        <end position="117"/>
    </location>
</feature>
<dbReference type="Pfam" id="PF01529">
    <property type="entry name" value="DHHC"/>
    <property type="match status" value="1"/>
</dbReference>
<keyword evidence="4 11" id="KW-1133">Transmembrane helix</keyword>
<dbReference type="GO" id="GO:0019706">
    <property type="term" value="F:protein-cysteine S-palmitoyltransferase activity"/>
    <property type="evidence" value="ECO:0007669"/>
    <property type="project" value="UniProtKB-EC"/>
</dbReference>
<dbReference type="eggNOG" id="KOG1311">
    <property type="taxonomic scope" value="Eukaryota"/>
</dbReference>
<dbReference type="PROSITE" id="PS50216">
    <property type="entry name" value="DHHC"/>
    <property type="match status" value="1"/>
</dbReference>
<evidence type="ECO:0000313" key="14">
    <source>
        <dbReference type="EMBL" id="CAR24817.1"/>
    </source>
</evidence>
<dbReference type="InterPro" id="IPR001594">
    <property type="entry name" value="Palmitoyltrfase_DHHC"/>
</dbReference>
<dbReference type="InParanoid" id="C5DM06"/>
<evidence type="ECO:0000256" key="7">
    <source>
        <dbReference type="ARBA" id="ARBA00023288"/>
    </source>
</evidence>
<comment type="domain">
    <text evidence="11">The DHHC domain is required for palmitoyltransferase activity.</text>
</comment>
<dbReference type="GO" id="GO:0005794">
    <property type="term" value="C:Golgi apparatus"/>
    <property type="evidence" value="ECO:0007669"/>
    <property type="project" value="TreeGrafter"/>
</dbReference>
<evidence type="ECO:0000256" key="3">
    <source>
        <dbReference type="ARBA" id="ARBA00022692"/>
    </source>
</evidence>
<feature type="transmembrane region" description="Helical" evidence="11">
    <location>
        <begin position="213"/>
        <end position="233"/>
    </location>
</feature>
<keyword evidence="7" id="KW-0449">Lipoprotein</keyword>
<name>C5DM06_LACTC</name>
<dbReference type="RefSeq" id="XP_002555254.1">
    <property type="nucleotide sequence ID" value="XM_002555208.1"/>
</dbReference>
<dbReference type="STRING" id="559295.C5DM06"/>
<dbReference type="GeneID" id="8293520"/>
<keyword evidence="2 11" id="KW-0808">Transferase</keyword>
<evidence type="ECO:0000256" key="8">
    <source>
        <dbReference type="ARBA" id="ARBA00023315"/>
    </source>
</evidence>
<dbReference type="GO" id="GO:0016020">
    <property type="term" value="C:membrane"/>
    <property type="evidence" value="ECO:0007669"/>
    <property type="project" value="UniProtKB-SubCell"/>
</dbReference>
<keyword evidence="6" id="KW-0564">Palmitate</keyword>
<dbReference type="InterPro" id="IPR039859">
    <property type="entry name" value="PFA4/ZDH16/20/ERF2-like"/>
</dbReference>
<evidence type="ECO:0000256" key="12">
    <source>
        <dbReference type="SAM" id="MobiDB-lite"/>
    </source>
</evidence>
<evidence type="ECO:0000256" key="9">
    <source>
        <dbReference type="ARBA" id="ARBA00038298"/>
    </source>
</evidence>